<evidence type="ECO:0000256" key="9">
    <source>
        <dbReference type="ARBA" id="ARBA00023136"/>
    </source>
</evidence>
<keyword evidence="10" id="KW-0739">Sodium transport</keyword>
<dbReference type="GO" id="GO:0006814">
    <property type="term" value="P:sodium ion transport"/>
    <property type="evidence" value="ECO:0007669"/>
    <property type="project" value="UniProtKB-KW"/>
</dbReference>
<proteinExistence type="inferred from homology"/>
<dbReference type="Pfam" id="PF00474">
    <property type="entry name" value="SSF"/>
    <property type="match status" value="1"/>
</dbReference>
<evidence type="ECO:0000256" key="2">
    <source>
        <dbReference type="ARBA" id="ARBA00006434"/>
    </source>
</evidence>
<keyword evidence="6" id="KW-1133">Transmembrane helix</keyword>
<gene>
    <name evidence="12" type="ORF">BAY60_11515</name>
</gene>
<comment type="subcellular location">
    <subcellularLocation>
        <location evidence="1">Cell membrane</location>
        <topology evidence="1">Multi-pass membrane protein</topology>
    </subcellularLocation>
</comment>
<comment type="similarity">
    <text evidence="2 11">Belongs to the sodium:solute symporter (SSF) (TC 2.A.21) family.</text>
</comment>
<evidence type="ECO:0000256" key="10">
    <source>
        <dbReference type="ARBA" id="ARBA00023201"/>
    </source>
</evidence>
<keyword evidence="4" id="KW-1003">Cell membrane</keyword>
<keyword evidence="5" id="KW-0812">Transmembrane</keyword>
<dbReference type="InterPro" id="IPR001734">
    <property type="entry name" value="Na/solute_symporter"/>
</dbReference>
<keyword evidence="9" id="KW-0472">Membrane</keyword>
<dbReference type="Proteomes" id="UP000249915">
    <property type="component" value="Unassembled WGS sequence"/>
</dbReference>
<keyword evidence="3" id="KW-0813">Transport</keyword>
<dbReference type="InterPro" id="IPR038377">
    <property type="entry name" value="Na/Glc_symporter_sf"/>
</dbReference>
<keyword evidence="13" id="KW-1185">Reference proteome</keyword>
<keyword evidence="8" id="KW-0406">Ion transport</keyword>
<evidence type="ECO:0000313" key="12">
    <source>
        <dbReference type="EMBL" id="PXY27101.1"/>
    </source>
</evidence>
<dbReference type="NCBIfam" id="TIGR00813">
    <property type="entry name" value="sss"/>
    <property type="match status" value="1"/>
</dbReference>
<evidence type="ECO:0000256" key="5">
    <source>
        <dbReference type="ARBA" id="ARBA00022692"/>
    </source>
</evidence>
<dbReference type="OrthoDB" id="9814523at2"/>
<sequence length="503" mass="53631">MRALDLVIVAVFLVGTPLLGVALAGRQRSSADYFVGSRQIPWWAVTFSVVATETSTLTVISVPTVAYLGNVTYLQLAIGYLIGRVVVAFVLLPRYYAGNLVSAYGFLGTRFGSGMQGTASVTFLVTRLLADGVRLFATAIPVKVMLAAFGVEVPYWVVVAAIALVAVVYTYLGGIRAVIWVDVVQMGIYVLGALAAVFVLAGKLPDGWFSSASAEGKFQLFEFSSNLLTDQYAFVTAVVGGALFAMASHGADQLMVQRLLACRNVRDSQKAVIASGVVVFVQFALFLFVGAMLWSFYRGADPARLGMSASDELFPTFIVEQLPSGLSGLLVAGILAAAMSTISSSLNSLSTSTISDLYQRLTKRPLPDAAVLRQAKLWTLIWAGVFVLFASLFTSTDQPVVELGLSIASYTYGALLGAFALGILVRRAREADAIVAFVATIVVAAVFVLGVEFTVDGEREPLAFPWYVPLGVVVTLLVGGLLSLRHRTPDPKAVEETPREATT</sequence>
<dbReference type="InterPro" id="IPR051163">
    <property type="entry name" value="Sodium:Solute_Symporter_SSF"/>
</dbReference>
<evidence type="ECO:0000256" key="3">
    <source>
        <dbReference type="ARBA" id="ARBA00022448"/>
    </source>
</evidence>
<reference evidence="12 13" key="1">
    <citation type="submission" date="2016-07" db="EMBL/GenBank/DDBJ databases">
        <title>Draft genome sequence of Prauserella muralis DSM 45305, isolated from a mould-covered wall in an indoor environment.</title>
        <authorList>
            <person name="Ruckert C."/>
            <person name="Albersmeier A."/>
            <person name="Jiang C.-L."/>
            <person name="Jiang Y."/>
            <person name="Kalinowski J."/>
            <person name="Schneider O."/>
            <person name="Winkler A."/>
            <person name="Zotchev S.B."/>
        </authorList>
    </citation>
    <scope>NUCLEOTIDE SEQUENCE [LARGE SCALE GENOMIC DNA]</scope>
    <source>
        <strain evidence="12 13">DSM 45305</strain>
    </source>
</reference>
<dbReference type="PANTHER" id="PTHR42985">
    <property type="entry name" value="SODIUM-COUPLED MONOCARBOXYLATE TRANSPORTER"/>
    <property type="match status" value="1"/>
</dbReference>
<name>A0A2V4AYK5_9PSEU</name>
<dbReference type="GO" id="GO:0015293">
    <property type="term" value="F:symporter activity"/>
    <property type="evidence" value="ECO:0007669"/>
    <property type="project" value="TreeGrafter"/>
</dbReference>
<dbReference type="CDD" id="cd11493">
    <property type="entry name" value="SLC5sbd_NIS-like_u1"/>
    <property type="match status" value="1"/>
</dbReference>
<comment type="caution">
    <text evidence="12">The sequence shown here is derived from an EMBL/GenBank/DDBJ whole genome shotgun (WGS) entry which is preliminary data.</text>
</comment>
<dbReference type="PANTHER" id="PTHR42985:SF47">
    <property type="entry name" value="INTEGRAL MEMBRANE TRANSPORT PROTEIN"/>
    <property type="match status" value="1"/>
</dbReference>
<dbReference type="Gene3D" id="1.20.1730.10">
    <property type="entry name" value="Sodium/glucose cotransporter"/>
    <property type="match status" value="1"/>
</dbReference>
<accession>A0A2V4AYK5</accession>
<evidence type="ECO:0000256" key="1">
    <source>
        <dbReference type="ARBA" id="ARBA00004651"/>
    </source>
</evidence>
<evidence type="ECO:0000256" key="8">
    <source>
        <dbReference type="ARBA" id="ARBA00023065"/>
    </source>
</evidence>
<evidence type="ECO:0000313" key="13">
    <source>
        <dbReference type="Proteomes" id="UP000249915"/>
    </source>
</evidence>
<dbReference type="GO" id="GO:0005886">
    <property type="term" value="C:plasma membrane"/>
    <property type="evidence" value="ECO:0007669"/>
    <property type="project" value="UniProtKB-SubCell"/>
</dbReference>
<evidence type="ECO:0000256" key="4">
    <source>
        <dbReference type="ARBA" id="ARBA00022475"/>
    </source>
</evidence>
<dbReference type="EMBL" id="MASW01000002">
    <property type="protein sequence ID" value="PXY27101.1"/>
    <property type="molecule type" value="Genomic_DNA"/>
</dbReference>
<dbReference type="RefSeq" id="WP_112281103.1">
    <property type="nucleotide sequence ID" value="NZ_MASW01000002.1"/>
</dbReference>
<organism evidence="12 13">
    <name type="scientific">Prauserella muralis</name>
    <dbReference type="NCBI Taxonomy" id="588067"/>
    <lineage>
        <taxon>Bacteria</taxon>
        <taxon>Bacillati</taxon>
        <taxon>Actinomycetota</taxon>
        <taxon>Actinomycetes</taxon>
        <taxon>Pseudonocardiales</taxon>
        <taxon>Pseudonocardiaceae</taxon>
        <taxon>Prauserella</taxon>
    </lineage>
</organism>
<protein>
    <submittedName>
        <fullName evidence="12">Sodium:solute symporter</fullName>
    </submittedName>
</protein>
<evidence type="ECO:0000256" key="6">
    <source>
        <dbReference type="ARBA" id="ARBA00022989"/>
    </source>
</evidence>
<dbReference type="PROSITE" id="PS50283">
    <property type="entry name" value="NA_SOLUT_SYMP_3"/>
    <property type="match status" value="1"/>
</dbReference>
<keyword evidence="7" id="KW-0915">Sodium</keyword>
<evidence type="ECO:0000256" key="7">
    <source>
        <dbReference type="ARBA" id="ARBA00023053"/>
    </source>
</evidence>
<dbReference type="AlphaFoldDB" id="A0A2V4AYK5"/>
<evidence type="ECO:0000256" key="11">
    <source>
        <dbReference type="RuleBase" id="RU362091"/>
    </source>
</evidence>